<dbReference type="Proteomes" id="UP001066276">
    <property type="component" value="Chromosome 2_1"/>
</dbReference>
<proteinExistence type="predicted"/>
<keyword evidence="2" id="KW-1185">Reference proteome</keyword>
<dbReference type="EMBL" id="JANPWB010000003">
    <property type="protein sequence ID" value="KAJ1200114.1"/>
    <property type="molecule type" value="Genomic_DNA"/>
</dbReference>
<organism evidence="1 2">
    <name type="scientific">Pleurodeles waltl</name>
    <name type="common">Iberian ribbed newt</name>
    <dbReference type="NCBI Taxonomy" id="8319"/>
    <lineage>
        <taxon>Eukaryota</taxon>
        <taxon>Metazoa</taxon>
        <taxon>Chordata</taxon>
        <taxon>Craniata</taxon>
        <taxon>Vertebrata</taxon>
        <taxon>Euteleostomi</taxon>
        <taxon>Amphibia</taxon>
        <taxon>Batrachia</taxon>
        <taxon>Caudata</taxon>
        <taxon>Salamandroidea</taxon>
        <taxon>Salamandridae</taxon>
        <taxon>Pleurodelinae</taxon>
        <taxon>Pleurodeles</taxon>
    </lineage>
</organism>
<name>A0AAV7VHE7_PLEWA</name>
<evidence type="ECO:0000313" key="1">
    <source>
        <dbReference type="EMBL" id="KAJ1200114.1"/>
    </source>
</evidence>
<dbReference type="AlphaFoldDB" id="A0AAV7VHE7"/>
<protein>
    <submittedName>
        <fullName evidence="1">Uncharacterized protein</fullName>
    </submittedName>
</protein>
<reference evidence="1" key="1">
    <citation type="journal article" date="2022" name="bioRxiv">
        <title>Sequencing and chromosome-scale assembly of the giantPleurodeles waltlgenome.</title>
        <authorList>
            <person name="Brown T."/>
            <person name="Elewa A."/>
            <person name="Iarovenko S."/>
            <person name="Subramanian E."/>
            <person name="Araus A.J."/>
            <person name="Petzold A."/>
            <person name="Susuki M."/>
            <person name="Suzuki K.-i.T."/>
            <person name="Hayashi T."/>
            <person name="Toyoda A."/>
            <person name="Oliveira C."/>
            <person name="Osipova E."/>
            <person name="Leigh N.D."/>
            <person name="Simon A."/>
            <person name="Yun M.H."/>
        </authorList>
    </citation>
    <scope>NUCLEOTIDE SEQUENCE</scope>
    <source>
        <strain evidence="1">20211129_DDA</strain>
        <tissue evidence="1">Liver</tissue>
    </source>
</reference>
<gene>
    <name evidence="1" type="ORF">NDU88_003941</name>
</gene>
<accession>A0AAV7VHE7</accession>
<sequence length="145" mass="15840">MLFEELRNGLRPKSHIHILNPLYYPGAERVTPGVIPRWGRPVKTGGAAAERLERSLVAARSVWTRPGTLQSFASAEEWTEAGRLRVGLRGGADGGEGSLRCGTPFNRPAAEAPLEHSYCSEGRQLDMCAGPISGKKRRYRTLRGG</sequence>
<evidence type="ECO:0000313" key="2">
    <source>
        <dbReference type="Proteomes" id="UP001066276"/>
    </source>
</evidence>
<comment type="caution">
    <text evidence="1">The sequence shown here is derived from an EMBL/GenBank/DDBJ whole genome shotgun (WGS) entry which is preliminary data.</text>
</comment>